<feature type="signal peptide" evidence="4">
    <location>
        <begin position="1"/>
        <end position="21"/>
    </location>
</feature>
<accession>A0A847S776</accession>
<evidence type="ECO:0000256" key="4">
    <source>
        <dbReference type="SAM" id="SignalP"/>
    </source>
</evidence>
<dbReference type="AlphaFoldDB" id="A0A847S776"/>
<dbReference type="GO" id="GO:0042597">
    <property type="term" value="C:periplasmic space"/>
    <property type="evidence" value="ECO:0007669"/>
    <property type="project" value="UniProtKB-SubCell"/>
</dbReference>
<dbReference type="SUPFAM" id="SSF53850">
    <property type="entry name" value="Periplasmic binding protein-like II"/>
    <property type="match status" value="1"/>
</dbReference>
<dbReference type="Pfam" id="PF09084">
    <property type="entry name" value="NMT1"/>
    <property type="match status" value="1"/>
</dbReference>
<comment type="subcellular location">
    <subcellularLocation>
        <location evidence="1">Periplasm</location>
    </subcellularLocation>
</comment>
<feature type="domain" description="SsuA/THI5-like" evidence="5">
    <location>
        <begin position="33"/>
        <end position="224"/>
    </location>
</feature>
<evidence type="ECO:0000313" key="6">
    <source>
        <dbReference type="EMBL" id="NLR75774.1"/>
    </source>
</evidence>
<evidence type="ECO:0000256" key="1">
    <source>
        <dbReference type="ARBA" id="ARBA00004418"/>
    </source>
</evidence>
<organism evidence="6 7">
    <name type="scientific">Leeia aquatica</name>
    <dbReference type="NCBI Taxonomy" id="2725557"/>
    <lineage>
        <taxon>Bacteria</taxon>
        <taxon>Pseudomonadati</taxon>
        <taxon>Pseudomonadota</taxon>
        <taxon>Betaproteobacteria</taxon>
        <taxon>Neisseriales</taxon>
        <taxon>Leeiaceae</taxon>
        <taxon>Leeia</taxon>
    </lineage>
</organism>
<feature type="chain" id="PRO_5032942268" evidence="4">
    <location>
        <begin position="22"/>
        <end position="329"/>
    </location>
</feature>
<name>A0A847S776_9NEIS</name>
<proteinExistence type="inferred from homology"/>
<dbReference type="PANTHER" id="PTHR30024">
    <property type="entry name" value="ALIPHATIC SULFONATES-BINDING PROTEIN-RELATED"/>
    <property type="match status" value="1"/>
</dbReference>
<dbReference type="Gene3D" id="3.40.190.10">
    <property type="entry name" value="Periplasmic binding protein-like II"/>
    <property type="match status" value="2"/>
</dbReference>
<evidence type="ECO:0000256" key="3">
    <source>
        <dbReference type="ARBA" id="ARBA00022729"/>
    </source>
</evidence>
<protein>
    <submittedName>
        <fullName evidence="6">ABC transporter substrate-binding protein</fullName>
    </submittedName>
</protein>
<dbReference type="Proteomes" id="UP000587991">
    <property type="component" value="Unassembled WGS sequence"/>
</dbReference>
<dbReference type="EMBL" id="JABAIM010000002">
    <property type="protein sequence ID" value="NLR75774.1"/>
    <property type="molecule type" value="Genomic_DNA"/>
</dbReference>
<gene>
    <name evidence="6" type="ORF">HF682_11425</name>
</gene>
<dbReference type="RefSeq" id="WP_168877416.1">
    <property type="nucleotide sequence ID" value="NZ_JABAIM010000002.1"/>
</dbReference>
<keyword evidence="7" id="KW-1185">Reference proteome</keyword>
<evidence type="ECO:0000256" key="2">
    <source>
        <dbReference type="ARBA" id="ARBA00010742"/>
    </source>
</evidence>
<dbReference type="PANTHER" id="PTHR30024:SF47">
    <property type="entry name" value="TAURINE-BINDING PERIPLASMIC PROTEIN"/>
    <property type="match status" value="1"/>
</dbReference>
<keyword evidence="3 4" id="KW-0732">Signal</keyword>
<sequence>MKALRLLLLCGMSLCMTAVLARPIRVGMIHWIAFSPLNVAESKGFWKEQGLEVQVTNFPDNQSLNAALQSKKIDIALDMIGSWVGLHQQGVPIVILGETDWSHGGDKIIGRNGVDVKALKGKTIGIYLNQPSVTYFLNQYLKQNGLRLADVKAVEATPEKMTDEFIQGRFPLIVNYDPQALRARRQGNGVEVANSSNWPGVIPEGFVGNAETLKEIPADDLRRFFVGWVHAVRWVKNDAAWAEYQKILNGMTFAGEKPYTAFDLIGMLNSVRIHNGNELLRRNRPEGGLIGYLRDLKQFLQDNQQLKRPFEPEQLVDTSALLAALKTAQ</sequence>
<reference evidence="6 7" key="1">
    <citation type="submission" date="2020-04" db="EMBL/GenBank/DDBJ databases">
        <title>Draft genome of Leeia sp. IMCC25680.</title>
        <authorList>
            <person name="Song J."/>
            <person name="Cho J.-C."/>
        </authorList>
    </citation>
    <scope>NUCLEOTIDE SEQUENCE [LARGE SCALE GENOMIC DNA]</scope>
    <source>
        <strain evidence="6 7">IMCC25680</strain>
    </source>
</reference>
<comment type="caution">
    <text evidence="6">The sequence shown here is derived from an EMBL/GenBank/DDBJ whole genome shotgun (WGS) entry which is preliminary data.</text>
</comment>
<evidence type="ECO:0000313" key="7">
    <source>
        <dbReference type="Proteomes" id="UP000587991"/>
    </source>
</evidence>
<comment type="similarity">
    <text evidence="2">Belongs to the bacterial solute-binding protein SsuA/TauA family.</text>
</comment>
<dbReference type="InterPro" id="IPR015168">
    <property type="entry name" value="SsuA/THI5"/>
</dbReference>
<evidence type="ECO:0000259" key="5">
    <source>
        <dbReference type="Pfam" id="PF09084"/>
    </source>
</evidence>